<dbReference type="GO" id="GO:0009007">
    <property type="term" value="F:site-specific DNA-methyltransferase (adenine-specific) activity"/>
    <property type="evidence" value="ECO:0007669"/>
    <property type="project" value="UniProtKB-EC"/>
</dbReference>
<evidence type="ECO:0000256" key="3">
    <source>
        <dbReference type="ARBA" id="ARBA00022603"/>
    </source>
</evidence>
<protein>
    <recommendedName>
        <fullName evidence="2">site-specific DNA-methyltransferase (adenine-specific)</fullName>
        <ecNumber evidence="2">2.1.1.72</ecNumber>
    </recommendedName>
</protein>
<reference evidence="8 9" key="1">
    <citation type="submission" date="2020-03" db="EMBL/GenBank/DDBJ databases">
        <title>Genomic Encyclopedia of Type Strains, Phase III (KMG-III): the genomes of soil and plant-associated and newly described type strains.</title>
        <authorList>
            <person name="Whitman W."/>
        </authorList>
    </citation>
    <scope>NUCLEOTIDE SEQUENCE [LARGE SCALE GENOMIC DNA]</scope>
    <source>
        <strain evidence="8 9">CECT 8804</strain>
    </source>
</reference>
<comment type="catalytic activity">
    <reaction evidence="6">
        <text>a 2'-deoxyadenosine in DNA + S-adenosyl-L-methionine = an N(6)-methyl-2'-deoxyadenosine in DNA + S-adenosyl-L-homocysteine + H(+)</text>
        <dbReference type="Rhea" id="RHEA:15197"/>
        <dbReference type="Rhea" id="RHEA-COMP:12418"/>
        <dbReference type="Rhea" id="RHEA-COMP:12419"/>
        <dbReference type="ChEBI" id="CHEBI:15378"/>
        <dbReference type="ChEBI" id="CHEBI:57856"/>
        <dbReference type="ChEBI" id="CHEBI:59789"/>
        <dbReference type="ChEBI" id="CHEBI:90615"/>
        <dbReference type="ChEBI" id="CHEBI:90616"/>
        <dbReference type="EC" id="2.1.1.72"/>
    </reaction>
</comment>
<dbReference type="InterPro" id="IPR002052">
    <property type="entry name" value="DNA_methylase_N6_adenine_CS"/>
</dbReference>
<evidence type="ECO:0000256" key="5">
    <source>
        <dbReference type="ARBA" id="ARBA00022691"/>
    </source>
</evidence>
<feature type="domain" description="Type II methyltransferase M.TaqI-like" evidence="7">
    <location>
        <begin position="239"/>
        <end position="322"/>
    </location>
</feature>
<dbReference type="Gene3D" id="3.40.50.150">
    <property type="entry name" value="Vaccinia Virus protein VP39"/>
    <property type="match status" value="1"/>
</dbReference>
<dbReference type="Proteomes" id="UP000727456">
    <property type="component" value="Unassembled WGS sequence"/>
</dbReference>
<dbReference type="EMBL" id="JAAOZC010000005">
    <property type="protein sequence ID" value="NIJ08714.1"/>
    <property type="molecule type" value="Genomic_DNA"/>
</dbReference>
<keyword evidence="9" id="KW-1185">Reference proteome</keyword>
<dbReference type="PROSITE" id="PS00092">
    <property type="entry name" value="N6_MTASE"/>
    <property type="match status" value="1"/>
</dbReference>
<evidence type="ECO:0000313" key="8">
    <source>
        <dbReference type="EMBL" id="NIJ08714.1"/>
    </source>
</evidence>
<dbReference type="PRINTS" id="PR00507">
    <property type="entry name" value="N12N6MTFRASE"/>
</dbReference>
<evidence type="ECO:0000256" key="6">
    <source>
        <dbReference type="ARBA" id="ARBA00047942"/>
    </source>
</evidence>
<comment type="similarity">
    <text evidence="1">Belongs to the N(4)/N(6)-methyltransferase family.</text>
</comment>
<dbReference type="PANTHER" id="PTHR33841">
    <property type="entry name" value="DNA METHYLTRANSFERASE YEEA-RELATED"/>
    <property type="match status" value="1"/>
</dbReference>
<evidence type="ECO:0000256" key="1">
    <source>
        <dbReference type="ARBA" id="ARBA00006594"/>
    </source>
</evidence>
<gene>
    <name evidence="8" type="ORF">FHS31_002335</name>
</gene>
<dbReference type="InterPro" id="IPR011639">
    <property type="entry name" value="MethylTrfase_TaqI-like_dom"/>
</dbReference>
<dbReference type="GO" id="GO:0032259">
    <property type="term" value="P:methylation"/>
    <property type="evidence" value="ECO:0007669"/>
    <property type="project" value="UniProtKB-KW"/>
</dbReference>
<dbReference type="PANTHER" id="PTHR33841:SF5">
    <property type="entry name" value="DNA METHYLASE (MODIFICATION METHYLASE) (METHYLTRANSFERASE)-RELATED"/>
    <property type="match status" value="1"/>
</dbReference>
<keyword evidence="3 8" id="KW-0489">Methyltransferase</keyword>
<name>A0ABX0TVK1_9SPHN</name>
<dbReference type="CDD" id="cd02440">
    <property type="entry name" value="AdoMet_MTases"/>
    <property type="match status" value="1"/>
</dbReference>
<evidence type="ECO:0000256" key="4">
    <source>
        <dbReference type="ARBA" id="ARBA00022679"/>
    </source>
</evidence>
<sequence length="596" mass="64450">MNMALSKTKTRHMPAPDLEPNRIELSRGRFVARAWSETIPETRRTGQAALFARAALETFAAETAPGFTLSPPFVTVKGRLDNTAQQLAKSMGRLAATLPIMEGCNALTSLYTTLLPGKERSSLGAFYTPAALTQRLLDLAAEGGVDWKTARILDPASGGGAFLLEAAARMRSGLAGSEPAFVLAQLGTRLSGMELDPHAAGLSQAALEIMLSDLALASGRDVPTFVKVCDTLEETPDPVYDLVVGNPPYGRVQLTAAQRSRYARSLYGHANLYGVFTDIALRWTRPGGVIAYLTPTSVLGGQYYSALRKLLAEEAPPVAIDFVHARKGVFEDVLQETLLALYQKGGERTRFQVHYLNVDNEQQARLTKNGKVGLPADATAPWLAPREPAHVKLIAAAEGLSDRLADWGYEVSTGPLVWNRFKPQMRARAGRGLHPLIWAEAVTADGRFVFRADKKNHAPFFKPEKGDAWLIVNRSCVLVQRTTAKEQLRRLIAAELSQDFIEAHGGVIVENHLNMVRANGAPKVSPAAVAAVLNSDIIDQVFRCISGSVAVSAFELEAIPLPPASAMSAIERQVSSGASRAAIEKTLRRLFGIDKA</sequence>
<dbReference type="RefSeq" id="WP_167073625.1">
    <property type="nucleotide sequence ID" value="NZ_JAAOZC010000005.1"/>
</dbReference>
<comment type="caution">
    <text evidence="8">The sequence shown here is derived from an EMBL/GenBank/DDBJ whole genome shotgun (WGS) entry which is preliminary data.</text>
</comment>
<dbReference type="SUPFAM" id="SSF53335">
    <property type="entry name" value="S-adenosyl-L-methionine-dependent methyltransferases"/>
    <property type="match status" value="1"/>
</dbReference>
<dbReference type="InterPro" id="IPR029063">
    <property type="entry name" value="SAM-dependent_MTases_sf"/>
</dbReference>
<evidence type="ECO:0000256" key="2">
    <source>
        <dbReference type="ARBA" id="ARBA00011900"/>
    </source>
</evidence>
<keyword evidence="5" id="KW-0949">S-adenosyl-L-methionine</keyword>
<evidence type="ECO:0000259" key="7">
    <source>
        <dbReference type="Pfam" id="PF07669"/>
    </source>
</evidence>
<keyword evidence="4 8" id="KW-0808">Transferase</keyword>
<organism evidence="8 9">
    <name type="scientific">Sphingomonas vulcanisoli</name>
    <dbReference type="NCBI Taxonomy" id="1658060"/>
    <lineage>
        <taxon>Bacteria</taxon>
        <taxon>Pseudomonadati</taxon>
        <taxon>Pseudomonadota</taxon>
        <taxon>Alphaproteobacteria</taxon>
        <taxon>Sphingomonadales</taxon>
        <taxon>Sphingomonadaceae</taxon>
        <taxon>Sphingomonas</taxon>
    </lineage>
</organism>
<proteinExistence type="inferred from homology"/>
<dbReference type="InterPro" id="IPR050953">
    <property type="entry name" value="N4_N6_ade-DNA_methylase"/>
</dbReference>
<accession>A0ABX0TVK1</accession>
<dbReference type="Pfam" id="PF07669">
    <property type="entry name" value="Eco57I"/>
    <property type="match status" value="1"/>
</dbReference>
<dbReference type="EC" id="2.1.1.72" evidence="2"/>
<evidence type="ECO:0000313" key="9">
    <source>
        <dbReference type="Proteomes" id="UP000727456"/>
    </source>
</evidence>